<keyword evidence="10" id="KW-0067">ATP-binding</keyword>
<evidence type="ECO:0000256" key="3">
    <source>
        <dbReference type="ARBA" id="ARBA00011738"/>
    </source>
</evidence>
<evidence type="ECO:0000256" key="6">
    <source>
        <dbReference type="ARBA" id="ARBA00022490"/>
    </source>
</evidence>
<evidence type="ECO:0000256" key="13">
    <source>
        <dbReference type="ARBA" id="ARBA00023146"/>
    </source>
</evidence>
<gene>
    <name evidence="17" type="ORF">H1016_01375</name>
</gene>
<dbReference type="InterPro" id="IPR002547">
    <property type="entry name" value="tRNA-bd_dom"/>
</dbReference>
<sequence length="110" mass="12081">MEKISFEEFKKVNLLVGQIKEAEKISGKDKLYKLKIDIGRGALVQLIAGIAPYYSIEELINKKIILVENLQPAKIGGEVSNGMLLAADDKKGKVVLLTVDRDVEVGAEAR</sequence>
<evidence type="ECO:0000256" key="1">
    <source>
        <dbReference type="ARBA" id="ARBA00003314"/>
    </source>
</evidence>
<dbReference type="PROSITE" id="PS50886">
    <property type="entry name" value="TRBD"/>
    <property type="match status" value="1"/>
</dbReference>
<dbReference type="GO" id="GO:0005524">
    <property type="term" value="F:ATP binding"/>
    <property type="evidence" value="ECO:0007669"/>
    <property type="project" value="UniProtKB-KW"/>
</dbReference>
<dbReference type="FunFam" id="2.40.50.140:FF:000042">
    <property type="entry name" value="Methionine--tRNA ligase"/>
    <property type="match status" value="1"/>
</dbReference>
<dbReference type="AlphaFoldDB" id="A0A832XI22"/>
<comment type="catalytic activity">
    <reaction evidence="15">
        <text>tRNA(Met) + L-methionine + ATP = L-methionyl-tRNA(Met) + AMP + diphosphate</text>
        <dbReference type="Rhea" id="RHEA:13481"/>
        <dbReference type="Rhea" id="RHEA-COMP:9667"/>
        <dbReference type="Rhea" id="RHEA-COMP:9698"/>
        <dbReference type="ChEBI" id="CHEBI:30616"/>
        <dbReference type="ChEBI" id="CHEBI:33019"/>
        <dbReference type="ChEBI" id="CHEBI:57844"/>
        <dbReference type="ChEBI" id="CHEBI:78442"/>
        <dbReference type="ChEBI" id="CHEBI:78530"/>
        <dbReference type="ChEBI" id="CHEBI:456215"/>
        <dbReference type="EC" id="6.1.1.10"/>
    </reaction>
</comment>
<evidence type="ECO:0000256" key="9">
    <source>
        <dbReference type="ARBA" id="ARBA00022741"/>
    </source>
</evidence>
<dbReference type="Proteomes" id="UP000646946">
    <property type="component" value="Unassembled WGS sequence"/>
</dbReference>
<dbReference type="GO" id="GO:0000049">
    <property type="term" value="F:tRNA binding"/>
    <property type="evidence" value="ECO:0007669"/>
    <property type="project" value="UniProtKB-KW"/>
</dbReference>
<dbReference type="InterPro" id="IPR051270">
    <property type="entry name" value="Tyrosine-tRNA_ligase_regulator"/>
</dbReference>
<dbReference type="EMBL" id="DVAB01000013">
    <property type="protein sequence ID" value="HIK00171.1"/>
    <property type="molecule type" value="Genomic_DNA"/>
</dbReference>
<proteinExistence type="predicted"/>
<organism evidence="17 18">
    <name type="scientific">Candidatus Naiadarchaeum limnaeum</name>
    <dbReference type="NCBI Taxonomy" id="2756139"/>
    <lineage>
        <taxon>Archaea</taxon>
        <taxon>Candidatus Undinarchaeota</taxon>
        <taxon>Candidatus Undinarchaeia</taxon>
        <taxon>Candidatus Naiadarchaeales</taxon>
        <taxon>Candidatus Naiadarchaeaceae</taxon>
        <taxon>Candidatus Naiadarchaeum</taxon>
    </lineage>
</organism>
<dbReference type="PANTHER" id="PTHR11586">
    <property type="entry name" value="TRNA-AMINOACYLATION COFACTOR ARC1 FAMILY MEMBER"/>
    <property type="match status" value="1"/>
</dbReference>
<dbReference type="PANTHER" id="PTHR11586:SF37">
    <property type="entry name" value="TRNA-BINDING DOMAIN-CONTAINING PROTEIN"/>
    <property type="match status" value="1"/>
</dbReference>
<keyword evidence="7" id="KW-0820">tRNA-binding</keyword>
<keyword evidence="9" id="KW-0547">Nucleotide-binding</keyword>
<protein>
    <recommendedName>
        <fullName evidence="5">Methionine--tRNA ligase</fullName>
        <ecNumber evidence="4">6.1.1.10</ecNumber>
    </recommendedName>
    <alternativeName>
        <fullName evidence="14">Methionyl-tRNA synthetase</fullName>
    </alternativeName>
</protein>
<feature type="domain" description="TRNA-binding" evidence="16">
    <location>
        <begin position="8"/>
        <end position="110"/>
    </location>
</feature>
<dbReference type="EC" id="6.1.1.10" evidence="4"/>
<keyword evidence="12" id="KW-0648">Protein biosynthesis</keyword>
<dbReference type="GO" id="GO:0005737">
    <property type="term" value="C:cytoplasm"/>
    <property type="evidence" value="ECO:0007669"/>
    <property type="project" value="UniProtKB-SubCell"/>
</dbReference>
<evidence type="ECO:0000256" key="11">
    <source>
        <dbReference type="ARBA" id="ARBA00022884"/>
    </source>
</evidence>
<name>A0A832XI22_9ARCH</name>
<evidence type="ECO:0000256" key="15">
    <source>
        <dbReference type="ARBA" id="ARBA00047364"/>
    </source>
</evidence>
<keyword evidence="18" id="KW-1185">Reference proteome</keyword>
<evidence type="ECO:0000313" key="17">
    <source>
        <dbReference type="EMBL" id="HIK00171.1"/>
    </source>
</evidence>
<comment type="subcellular location">
    <subcellularLocation>
        <location evidence="2">Cytoplasm</location>
    </subcellularLocation>
</comment>
<dbReference type="Gene3D" id="2.40.50.140">
    <property type="entry name" value="Nucleic acid-binding proteins"/>
    <property type="match status" value="1"/>
</dbReference>
<accession>A0A832XI22</accession>
<evidence type="ECO:0000313" key="18">
    <source>
        <dbReference type="Proteomes" id="UP000646946"/>
    </source>
</evidence>
<evidence type="ECO:0000256" key="5">
    <source>
        <dbReference type="ARBA" id="ARBA00018753"/>
    </source>
</evidence>
<comment type="caution">
    <text evidence="17">The sequence shown here is derived from an EMBL/GenBank/DDBJ whole genome shotgun (WGS) entry which is preliminary data.</text>
</comment>
<keyword evidence="8 17" id="KW-0436">Ligase</keyword>
<dbReference type="GO" id="GO:0006412">
    <property type="term" value="P:translation"/>
    <property type="evidence" value="ECO:0007669"/>
    <property type="project" value="UniProtKB-KW"/>
</dbReference>
<keyword evidence="11" id="KW-0694">RNA-binding</keyword>
<evidence type="ECO:0000256" key="10">
    <source>
        <dbReference type="ARBA" id="ARBA00022840"/>
    </source>
</evidence>
<evidence type="ECO:0000256" key="12">
    <source>
        <dbReference type="ARBA" id="ARBA00022917"/>
    </source>
</evidence>
<keyword evidence="13" id="KW-0030">Aminoacyl-tRNA synthetase</keyword>
<dbReference type="GO" id="GO:0004825">
    <property type="term" value="F:methionine-tRNA ligase activity"/>
    <property type="evidence" value="ECO:0007669"/>
    <property type="project" value="UniProtKB-EC"/>
</dbReference>
<evidence type="ECO:0000256" key="14">
    <source>
        <dbReference type="ARBA" id="ARBA00030904"/>
    </source>
</evidence>
<evidence type="ECO:0000256" key="8">
    <source>
        <dbReference type="ARBA" id="ARBA00022598"/>
    </source>
</evidence>
<dbReference type="Pfam" id="PF01588">
    <property type="entry name" value="tRNA_bind"/>
    <property type="match status" value="1"/>
</dbReference>
<evidence type="ECO:0000256" key="2">
    <source>
        <dbReference type="ARBA" id="ARBA00004496"/>
    </source>
</evidence>
<comment type="subunit">
    <text evidence="3">Homodimer.</text>
</comment>
<evidence type="ECO:0000256" key="4">
    <source>
        <dbReference type="ARBA" id="ARBA00012838"/>
    </source>
</evidence>
<evidence type="ECO:0000259" key="16">
    <source>
        <dbReference type="PROSITE" id="PS50886"/>
    </source>
</evidence>
<dbReference type="SUPFAM" id="SSF50249">
    <property type="entry name" value="Nucleic acid-binding proteins"/>
    <property type="match status" value="1"/>
</dbReference>
<keyword evidence="6" id="KW-0963">Cytoplasm</keyword>
<dbReference type="InterPro" id="IPR012340">
    <property type="entry name" value="NA-bd_OB-fold"/>
</dbReference>
<comment type="function">
    <text evidence="1">Is required not only for elongation of protein synthesis but also for the initiation of all mRNA translation through initiator tRNA(fMet) aminoacylation.</text>
</comment>
<reference evidence="17 18" key="1">
    <citation type="journal article" name="Nat. Commun.">
        <title>Undinarchaeota illuminate DPANN phylogeny and the impact of gene transfer on archaeal evolution.</title>
        <authorList>
            <person name="Dombrowski N."/>
            <person name="Williams T.A."/>
            <person name="Sun J."/>
            <person name="Woodcroft B.J."/>
            <person name="Lee J.H."/>
            <person name="Minh B.Q."/>
            <person name="Rinke C."/>
            <person name="Spang A."/>
        </authorList>
    </citation>
    <scope>NUCLEOTIDE SEQUENCE [LARGE SCALE GENOMIC DNA]</scope>
    <source>
        <strain evidence="17">MAG_bin1129</strain>
    </source>
</reference>
<evidence type="ECO:0000256" key="7">
    <source>
        <dbReference type="ARBA" id="ARBA00022555"/>
    </source>
</evidence>